<sequence>MPSDEYTTHHIAIERHASWCFGRVKLTVKSGWGSWSKKLQEVEALSHRIRCPANHRYAPGPPGWIKIPFPGRATLEVNSVMSSASVRRGFRFLMSSFSKNRAKESSLSRRHRSKRHRFAERAENRERHILMRGAYQEIGAKDRSADANISSQKPKSRAAQTKLTKCRPSVAALVRLSKTETFTETCILEFKDCVETVRPVRAIFEQKDPAGQQEFGTDLNA</sequence>
<accession>A0A166CVX3</accession>
<evidence type="ECO:0000313" key="3">
    <source>
        <dbReference type="Proteomes" id="UP000076798"/>
    </source>
</evidence>
<protein>
    <submittedName>
        <fullName evidence="2">Uncharacterized protein</fullName>
    </submittedName>
</protein>
<dbReference type="AlphaFoldDB" id="A0A166CVX3"/>
<dbReference type="EMBL" id="KV428074">
    <property type="protein sequence ID" value="KZT37874.1"/>
    <property type="molecule type" value="Genomic_DNA"/>
</dbReference>
<feature type="compositionally biased region" description="Polar residues" evidence="1">
    <location>
        <begin position="147"/>
        <end position="161"/>
    </location>
</feature>
<organism evidence="2 3">
    <name type="scientific">Sistotremastrum suecicum HHB10207 ss-3</name>
    <dbReference type="NCBI Taxonomy" id="1314776"/>
    <lineage>
        <taxon>Eukaryota</taxon>
        <taxon>Fungi</taxon>
        <taxon>Dikarya</taxon>
        <taxon>Basidiomycota</taxon>
        <taxon>Agaricomycotina</taxon>
        <taxon>Agaricomycetes</taxon>
        <taxon>Sistotremastrales</taxon>
        <taxon>Sistotremastraceae</taxon>
        <taxon>Sistotremastrum</taxon>
    </lineage>
</organism>
<gene>
    <name evidence="2" type="ORF">SISSUDRAFT_1033788</name>
</gene>
<reference evidence="2 3" key="1">
    <citation type="journal article" date="2016" name="Mol. Biol. Evol.">
        <title>Comparative Genomics of Early-Diverging Mushroom-Forming Fungi Provides Insights into the Origins of Lignocellulose Decay Capabilities.</title>
        <authorList>
            <person name="Nagy L.G."/>
            <person name="Riley R."/>
            <person name="Tritt A."/>
            <person name="Adam C."/>
            <person name="Daum C."/>
            <person name="Floudas D."/>
            <person name="Sun H."/>
            <person name="Yadav J.S."/>
            <person name="Pangilinan J."/>
            <person name="Larsson K.H."/>
            <person name="Matsuura K."/>
            <person name="Barry K."/>
            <person name="Labutti K."/>
            <person name="Kuo R."/>
            <person name="Ohm R.A."/>
            <person name="Bhattacharya S.S."/>
            <person name="Shirouzu T."/>
            <person name="Yoshinaga Y."/>
            <person name="Martin F.M."/>
            <person name="Grigoriev I.V."/>
            <person name="Hibbett D.S."/>
        </authorList>
    </citation>
    <scope>NUCLEOTIDE SEQUENCE [LARGE SCALE GENOMIC DNA]</scope>
    <source>
        <strain evidence="2 3">HHB10207 ss-3</strain>
    </source>
</reference>
<evidence type="ECO:0000313" key="2">
    <source>
        <dbReference type="EMBL" id="KZT37874.1"/>
    </source>
</evidence>
<proteinExistence type="predicted"/>
<evidence type="ECO:0000256" key="1">
    <source>
        <dbReference type="SAM" id="MobiDB-lite"/>
    </source>
</evidence>
<dbReference type="Proteomes" id="UP000076798">
    <property type="component" value="Unassembled WGS sequence"/>
</dbReference>
<feature type="region of interest" description="Disordered" evidence="1">
    <location>
        <begin position="141"/>
        <end position="161"/>
    </location>
</feature>
<keyword evidence="3" id="KW-1185">Reference proteome</keyword>
<name>A0A166CVX3_9AGAM</name>